<keyword evidence="2" id="KW-1185">Reference proteome</keyword>
<evidence type="ECO:0008006" key="3">
    <source>
        <dbReference type="Google" id="ProtNLM"/>
    </source>
</evidence>
<evidence type="ECO:0000313" key="1">
    <source>
        <dbReference type="EMBL" id="MPC91883.1"/>
    </source>
</evidence>
<dbReference type="AlphaFoldDB" id="A0A5B7JBZ8"/>
<dbReference type="InterPro" id="IPR037448">
    <property type="entry name" value="Zig-8"/>
</dbReference>
<proteinExistence type="predicted"/>
<name>A0A5B7JBZ8_PORTR</name>
<dbReference type="SUPFAM" id="SSF48726">
    <property type="entry name" value="Immunoglobulin"/>
    <property type="match status" value="1"/>
</dbReference>
<evidence type="ECO:0000313" key="2">
    <source>
        <dbReference type="Proteomes" id="UP000324222"/>
    </source>
</evidence>
<gene>
    <name evidence="1" type="ORF">E2C01_086945</name>
</gene>
<reference evidence="1 2" key="1">
    <citation type="submission" date="2019-05" db="EMBL/GenBank/DDBJ databases">
        <title>Another draft genome of Portunus trituberculatus and its Hox gene families provides insights of decapod evolution.</title>
        <authorList>
            <person name="Jeong J.-H."/>
            <person name="Song I."/>
            <person name="Kim S."/>
            <person name="Choi T."/>
            <person name="Kim D."/>
            <person name="Ryu S."/>
            <person name="Kim W."/>
        </authorList>
    </citation>
    <scope>NUCLEOTIDE SEQUENCE [LARGE SCALE GENOMIC DNA]</scope>
    <source>
        <tissue evidence="1">Muscle</tissue>
    </source>
</reference>
<dbReference type="GO" id="GO:0032589">
    <property type="term" value="C:neuron projection membrane"/>
    <property type="evidence" value="ECO:0007669"/>
    <property type="project" value="TreeGrafter"/>
</dbReference>
<comment type="caution">
    <text evidence="1">The sequence shown here is derived from an EMBL/GenBank/DDBJ whole genome shotgun (WGS) entry which is preliminary data.</text>
</comment>
<dbReference type="Gene3D" id="2.60.40.10">
    <property type="entry name" value="Immunoglobulins"/>
    <property type="match status" value="1"/>
</dbReference>
<protein>
    <recommendedName>
        <fullName evidence="3">Immunoglobulin V-set domain-containing protein</fullName>
    </recommendedName>
</protein>
<dbReference type="EMBL" id="VSRR010089339">
    <property type="protein sequence ID" value="MPC91883.1"/>
    <property type="molecule type" value="Genomic_DNA"/>
</dbReference>
<organism evidence="1 2">
    <name type="scientific">Portunus trituberculatus</name>
    <name type="common">Swimming crab</name>
    <name type="synonym">Neptunus trituberculatus</name>
    <dbReference type="NCBI Taxonomy" id="210409"/>
    <lineage>
        <taxon>Eukaryota</taxon>
        <taxon>Metazoa</taxon>
        <taxon>Ecdysozoa</taxon>
        <taxon>Arthropoda</taxon>
        <taxon>Crustacea</taxon>
        <taxon>Multicrustacea</taxon>
        <taxon>Malacostraca</taxon>
        <taxon>Eumalacostraca</taxon>
        <taxon>Eucarida</taxon>
        <taxon>Decapoda</taxon>
        <taxon>Pleocyemata</taxon>
        <taxon>Brachyura</taxon>
        <taxon>Eubrachyura</taxon>
        <taxon>Portunoidea</taxon>
        <taxon>Portunidae</taxon>
        <taxon>Portuninae</taxon>
        <taxon>Portunus</taxon>
    </lineage>
</organism>
<dbReference type="PANTHER" id="PTHR23279:SF36">
    <property type="entry name" value="DEFECTIVE PROBOSCIS EXTENSION RESPONSE 9, ISOFORM A"/>
    <property type="match status" value="1"/>
</dbReference>
<accession>A0A5B7JBZ8</accession>
<dbReference type="GO" id="GO:0050808">
    <property type="term" value="P:synapse organization"/>
    <property type="evidence" value="ECO:0007669"/>
    <property type="project" value="TreeGrafter"/>
</dbReference>
<sequence length="77" mass="8402">MVSFDGSRQGVSITTDKGSVTTSILLIQDVTTKDSGLYICAPQGMKEASVRVRVLNGECLFFYARRKSGKGQRNILT</sequence>
<dbReference type="OrthoDB" id="190835at2759"/>
<dbReference type="PANTHER" id="PTHR23279">
    <property type="entry name" value="DEFECTIVE PROBOSCIS EXTENSION RESPONSE DPR -RELATED"/>
    <property type="match status" value="1"/>
</dbReference>
<dbReference type="InterPro" id="IPR013783">
    <property type="entry name" value="Ig-like_fold"/>
</dbReference>
<dbReference type="InterPro" id="IPR036179">
    <property type="entry name" value="Ig-like_dom_sf"/>
</dbReference>
<dbReference type="Proteomes" id="UP000324222">
    <property type="component" value="Unassembled WGS sequence"/>
</dbReference>